<organism evidence="2 3">
    <name type="scientific">Stephania cephalantha</name>
    <dbReference type="NCBI Taxonomy" id="152367"/>
    <lineage>
        <taxon>Eukaryota</taxon>
        <taxon>Viridiplantae</taxon>
        <taxon>Streptophyta</taxon>
        <taxon>Embryophyta</taxon>
        <taxon>Tracheophyta</taxon>
        <taxon>Spermatophyta</taxon>
        <taxon>Magnoliopsida</taxon>
        <taxon>Ranunculales</taxon>
        <taxon>Menispermaceae</taxon>
        <taxon>Menispermoideae</taxon>
        <taxon>Cissampelideae</taxon>
        <taxon>Stephania</taxon>
    </lineage>
</organism>
<accession>A0AAP0I2V4</accession>
<proteinExistence type="predicted"/>
<evidence type="ECO:0000313" key="3">
    <source>
        <dbReference type="Proteomes" id="UP001419268"/>
    </source>
</evidence>
<evidence type="ECO:0000256" key="1">
    <source>
        <dbReference type="SAM" id="Phobius"/>
    </source>
</evidence>
<dbReference type="Proteomes" id="UP001419268">
    <property type="component" value="Unassembled WGS sequence"/>
</dbReference>
<dbReference type="EMBL" id="JBBNAG010000009">
    <property type="protein sequence ID" value="KAK9105824.1"/>
    <property type="molecule type" value="Genomic_DNA"/>
</dbReference>
<sequence length="55" mass="6129">MEKSAILARSFSRSERLMLGYGAFIGSLMILFSFFTVFRPSLDQLQPISLVDPSG</sequence>
<keyword evidence="1" id="KW-0472">Membrane</keyword>
<feature type="transmembrane region" description="Helical" evidence="1">
    <location>
        <begin position="21"/>
        <end position="38"/>
    </location>
</feature>
<name>A0AAP0I2V4_9MAGN</name>
<dbReference type="AlphaFoldDB" id="A0AAP0I2V4"/>
<comment type="caution">
    <text evidence="2">The sequence shown here is derived from an EMBL/GenBank/DDBJ whole genome shotgun (WGS) entry which is preliminary data.</text>
</comment>
<keyword evidence="1" id="KW-0812">Transmembrane</keyword>
<evidence type="ECO:0000313" key="2">
    <source>
        <dbReference type="EMBL" id="KAK9105824.1"/>
    </source>
</evidence>
<reference evidence="2 3" key="1">
    <citation type="submission" date="2024-01" db="EMBL/GenBank/DDBJ databases">
        <title>Genome assemblies of Stephania.</title>
        <authorList>
            <person name="Yang L."/>
        </authorList>
    </citation>
    <scope>NUCLEOTIDE SEQUENCE [LARGE SCALE GENOMIC DNA]</scope>
    <source>
        <strain evidence="2">JXDWG</strain>
        <tissue evidence="2">Leaf</tissue>
    </source>
</reference>
<gene>
    <name evidence="2" type="ORF">Scep_022668</name>
</gene>
<protein>
    <submittedName>
        <fullName evidence="2">Uncharacterized protein</fullName>
    </submittedName>
</protein>
<keyword evidence="3" id="KW-1185">Reference proteome</keyword>
<keyword evidence="1" id="KW-1133">Transmembrane helix</keyword>